<dbReference type="AlphaFoldDB" id="A0A068RM16"/>
<dbReference type="GO" id="GO:0008276">
    <property type="term" value="F:protein methyltransferase activity"/>
    <property type="evidence" value="ECO:0007669"/>
    <property type="project" value="InterPro"/>
</dbReference>
<dbReference type="VEuPathDB" id="FungiDB:LCOR_02868.1"/>
<dbReference type="Pfam" id="PF13847">
    <property type="entry name" value="Methyltransf_31"/>
    <property type="match status" value="1"/>
</dbReference>
<evidence type="ECO:0000256" key="3">
    <source>
        <dbReference type="ARBA" id="ARBA00022691"/>
    </source>
</evidence>
<feature type="region of interest" description="Disordered" evidence="5">
    <location>
        <begin position="201"/>
        <end position="227"/>
    </location>
</feature>
<dbReference type="Gene3D" id="3.30.2350.10">
    <property type="entry name" value="Pseudouridine synthase"/>
    <property type="match status" value="1"/>
</dbReference>
<dbReference type="GO" id="GO:0032259">
    <property type="term" value="P:methylation"/>
    <property type="evidence" value="ECO:0007669"/>
    <property type="project" value="UniProtKB-KW"/>
</dbReference>
<keyword evidence="1" id="KW-0489">Methyltransferase</keyword>
<dbReference type="PANTHER" id="PTHR18895">
    <property type="entry name" value="HEMK METHYLTRANSFERASE"/>
    <property type="match status" value="1"/>
</dbReference>
<dbReference type="STRING" id="1263082.A0A068RM16"/>
<dbReference type="InterPro" id="IPR020103">
    <property type="entry name" value="PsdUridine_synth_cat_dom_sf"/>
</dbReference>
<sequence length="602" mass="68441">MAVPAINEKINYIKATVPEADDNTRALKWLTQHYRHIVQSKECCKRSFRRQEITVNGEHVEETRILHKGDVVEVRYDRARVEQEKLRQVPVDIRYQDEHVAIVWKAPGQSYGIFERALPYALSLAREDYVCWSPYTLQKAASGLLVIATSNHAKQVLSQAYQQYQDFKVTMRVICHGKVPADLMSTLRSTTLKAPLVDPTTDDITKSVTDGDNDEEEEEEEDSNAVTLTRSASEVVSDLRLVQITRSNNADYLSTLDLDLHTPFSSMAIRSLLYHQADHPIVGNSTYTKYLKSSRDKGLCMSVTRLQLLHPTTREMMTWEAAEPEKFELLRAREQKFWRRKLDEKLEALKKLGRVTDGQEQEQLDQVEAGDATEKPLAYMLGEKAFYGLTFKVSEACLIPRPSTETLVDAAVAILQQQKGENKQQQRVLDIGTGCGNLLLSIIHRIKDNHINVQGLGIDISRDALAVARENQTSLGLDHDVTFTECDMALLDCSQQGLFDIVVCNPPYLNETIVKSSFKHRKDFNLLLQEPAMALFAGDDGYEWYTVLSKVAPKVMHRHAKLVLECGKGMMDRVKLIMTGWKTVEVRKDKQGWDRCLVLELQ</sequence>
<keyword evidence="4" id="KW-0694">RNA-binding</keyword>
<feature type="domain" description="Methyltransferase" evidence="6">
    <location>
        <begin position="423"/>
        <end position="511"/>
    </location>
</feature>
<evidence type="ECO:0000256" key="5">
    <source>
        <dbReference type="SAM" id="MobiDB-lite"/>
    </source>
</evidence>
<dbReference type="InterPro" id="IPR025714">
    <property type="entry name" value="Methyltranfer_dom"/>
</dbReference>
<keyword evidence="3" id="KW-0949">S-adenosyl-L-methionine</keyword>
<dbReference type="SUPFAM" id="SSF53335">
    <property type="entry name" value="S-adenosyl-L-methionine-dependent methyltransferases"/>
    <property type="match status" value="1"/>
</dbReference>
<keyword evidence="2" id="KW-0808">Transferase</keyword>
<accession>A0A068RM16</accession>
<dbReference type="EMBL" id="CBTN010000009">
    <property type="protein sequence ID" value="CDH51228.1"/>
    <property type="molecule type" value="Genomic_DNA"/>
</dbReference>
<evidence type="ECO:0000259" key="6">
    <source>
        <dbReference type="Pfam" id="PF13847"/>
    </source>
</evidence>
<dbReference type="OrthoDB" id="269872at2759"/>
<dbReference type="NCBIfam" id="TIGR00536">
    <property type="entry name" value="hemK_fam"/>
    <property type="match status" value="1"/>
</dbReference>
<dbReference type="GO" id="GO:0001522">
    <property type="term" value="P:pseudouridine synthesis"/>
    <property type="evidence" value="ECO:0007669"/>
    <property type="project" value="InterPro"/>
</dbReference>
<name>A0A068RM16_9FUNG</name>
<evidence type="ECO:0000256" key="4">
    <source>
        <dbReference type="PROSITE-ProRule" id="PRU00182"/>
    </source>
</evidence>
<dbReference type="GO" id="GO:0005739">
    <property type="term" value="C:mitochondrion"/>
    <property type="evidence" value="ECO:0007669"/>
    <property type="project" value="TreeGrafter"/>
</dbReference>
<evidence type="ECO:0000256" key="2">
    <source>
        <dbReference type="ARBA" id="ARBA00022679"/>
    </source>
</evidence>
<evidence type="ECO:0000313" key="8">
    <source>
        <dbReference type="Proteomes" id="UP000027586"/>
    </source>
</evidence>
<dbReference type="PROSITE" id="PS50889">
    <property type="entry name" value="S4"/>
    <property type="match status" value="1"/>
</dbReference>
<dbReference type="InterPro" id="IPR002052">
    <property type="entry name" value="DNA_methylase_N6_adenine_CS"/>
</dbReference>
<dbReference type="InterPro" id="IPR004556">
    <property type="entry name" value="HemK-like"/>
</dbReference>
<comment type="caution">
    <text evidence="7">The sequence shown here is derived from an EMBL/GenBank/DDBJ whole genome shotgun (WGS) entry which is preliminary data.</text>
</comment>
<dbReference type="PROSITE" id="PS00092">
    <property type="entry name" value="N6_MTASE"/>
    <property type="match status" value="1"/>
</dbReference>
<dbReference type="InterPro" id="IPR029063">
    <property type="entry name" value="SAM-dependent_MTases_sf"/>
</dbReference>
<protein>
    <submittedName>
        <fullName evidence="7">Protein-(Glutamine-n5) release factor-specific</fullName>
    </submittedName>
</protein>
<keyword evidence="8" id="KW-1185">Reference proteome</keyword>
<dbReference type="PANTHER" id="PTHR18895:SF74">
    <property type="entry name" value="MTRF1L RELEASE FACTOR GLUTAMINE METHYLTRANSFERASE"/>
    <property type="match status" value="1"/>
</dbReference>
<evidence type="ECO:0000313" key="7">
    <source>
        <dbReference type="EMBL" id="CDH51228.1"/>
    </source>
</evidence>
<gene>
    <name evidence="7" type="ORF">LCOR_02868.1</name>
</gene>
<dbReference type="CDD" id="cd02440">
    <property type="entry name" value="AdoMet_MTases"/>
    <property type="match status" value="1"/>
</dbReference>
<organism evidence="7 8">
    <name type="scientific">Lichtheimia corymbifera JMRC:FSU:9682</name>
    <dbReference type="NCBI Taxonomy" id="1263082"/>
    <lineage>
        <taxon>Eukaryota</taxon>
        <taxon>Fungi</taxon>
        <taxon>Fungi incertae sedis</taxon>
        <taxon>Mucoromycota</taxon>
        <taxon>Mucoromycotina</taxon>
        <taxon>Mucoromycetes</taxon>
        <taxon>Mucorales</taxon>
        <taxon>Lichtheimiaceae</taxon>
        <taxon>Lichtheimia</taxon>
    </lineage>
</organism>
<evidence type="ECO:0000256" key="1">
    <source>
        <dbReference type="ARBA" id="ARBA00022603"/>
    </source>
</evidence>
<dbReference type="GO" id="GO:0003723">
    <property type="term" value="F:RNA binding"/>
    <property type="evidence" value="ECO:0007669"/>
    <property type="project" value="UniProtKB-KW"/>
</dbReference>
<proteinExistence type="predicted"/>
<dbReference type="Proteomes" id="UP000027586">
    <property type="component" value="Unassembled WGS sequence"/>
</dbReference>
<dbReference type="Gene3D" id="3.40.50.150">
    <property type="entry name" value="Vaccinia Virus protein VP39"/>
    <property type="match status" value="1"/>
</dbReference>
<reference evidence="7" key="1">
    <citation type="submission" date="2013-08" db="EMBL/GenBank/DDBJ databases">
        <title>Gene expansion shapes genome architecture in the human pathogen Lichtheimia corymbifera: an evolutionary genomics analysis in the ancient terrestrial Mucorales (Mucoromycotina).</title>
        <authorList>
            <person name="Schwartze V.U."/>
            <person name="Winter S."/>
            <person name="Shelest E."/>
            <person name="Marcet-Houben M."/>
            <person name="Horn F."/>
            <person name="Wehner S."/>
            <person name="Hoffmann K."/>
            <person name="Riege K."/>
            <person name="Sammeth M."/>
            <person name="Nowrousian M."/>
            <person name="Valiante V."/>
            <person name="Linde J."/>
            <person name="Jacobsen I.D."/>
            <person name="Marz M."/>
            <person name="Brakhage A.A."/>
            <person name="Gabaldon T."/>
            <person name="Bocker S."/>
            <person name="Voigt K."/>
        </authorList>
    </citation>
    <scope>NUCLEOTIDE SEQUENCE [LARGE SCALE GENOMIC DNA]</scope>
    <source>
        <strain evidence="7">FSU 9682</strain>
    </source>
</reference>
<dbReference type="InterPro" id="IPR050320">
    <property type="entry name" value="N5-glutamine_MTase"/>
</dbReference>
<dbReference type="GO" id="GO:0009982">
    <property type="term" value="F:pseudouridine synthase activity"/>
    <property type="evidence" value="ECO:0007669"/>
    <property type="project" value="InterPro"/>
</dbReference>
<feature type="compositionally biased region" description="Acidic residues" evidence="5">
    <location>
        <begin position="211"/>
        <end position="223"/>
    </location>
</feature>
<dbReference type="SUPFAM" id="SSF55120">
    <property type="entry name" value="Pseudouridine synthase"/>
    <property type="match status" value="1"/>
</dbReference>